<proteinExistence type="predicted"/>
<reference evidence="1" key="1">
    <citation type="journal article" date="2020" name="mSystems">
        <title>Genome- and Community-Level Interaction Insights into Carbon Utilization and Element Cycling Functions of Hydrothermarchaeota in Hydrothermal Sediment.</title>
        <authorList>
            <person name="Zhou Z."/>
            <person name="Liu Y."/>
            <person name="Xu W."/>
            <person name="Pan J."/>
            <person name="Luo Z.H."/>
            <person name="Li M."/>
        </authorList>
    </citation>
    <scope>NUCLEOTIDE SEQUENCE [LARGE SCALE GENOMIC DNA]</scope>
    <source>
        <strain evidence="1">HyVt-493</strain>
    </source>
</reference>
<organism evidence="1">
    <name type="scientific">Leucothrix mucor</name>
    <dbReference type="NCBI Taxonomy" id="45248"/>
    <lineage>
        <taxon>Bacteria</taxon>
        <taxon>Pseudomonadati</taxon>
        <taxon>Pseudomonadota</taxon>
        <taxon>Gammaproteobacteria</taxon>
        <taxon>Thiotrichales</taxon>
        <taxon>Thiotrichaceae</taxon>
        <taxon>Leucothrix</taxon>
    </lineage>
</organism>
<dbReference type="EMBL" id="DRMS01000127">
    <property type="protein sequence ID" value="HFC91762.1"/>
    <property type="molecule type" value="Genomic_DNA"/>
</dbReference>
<name>A0A7V2WUJ8_LEUMU</name>
<protein>
    <submittedName>
        <fullName evidence="1">Uncharacterized protein</fullName>
    </submittedName>
</protein>
<dbReference type="Proteomes" id="UP000885750">
    <property type="component" value="Unassembled WGS sequence"/>
</dbReference>
<sequence length="134" mass="15157">MKNTVIVQVNFSFKGENFTPSIMLELDDFVKHSGSLAGLYSKIAQQNKIDTYSYAYEMMEASELIFHSAKGNVVDFISDGKCNLEAYQEYLTQNNRLIELEKIASEVLSINNLSAKDNERIKEALTRAYNAGKK</sequence>
<dbReference type="AlphaFoldDB" id="A0A7V2WUJ8"/>
<comment type="caution">
    <text evidence="1">The sequence shown here is derived from an EMBL/GenBank/DDBJ whole genome shotgun (WGS) entry which is preliminary data.</text>
</comment>
<evidence type="ECO:0000313" key="1">
    <source>
        <dbReference type="EMBL" id="HFC91762.1"/>
    </source>
</evidence>
<gene>
    <name evidence="1" type="ORF">ENJ51_03000</name>
</gene>
<accession>A0A7V2WUJ8</accession>